<evidence type="ECO:0000313" key="2">
    <source>
        <dbReference type="EMBL" id="MBB5630267.1"/>
    </source>
</evidence>
<evidence type="ECO:0000256" key="1">
    <source>
        <dbReference type="SAM" id="MobiDB-lite"/>
    </source>
</evidence>
<feature type="compositionally biased region" description="Polar residues" evidence="1">
    <location>
        <begin position="23"/>
        <end position="32"/>
    </location>
</feature>
<reference evidence="2 3" key="1">
    <citation type="submission" date="2020-08" db="EMBL/GenBank/DDBJ databases">
        <title>Sequencing the genomes of 1000 actinobacteria strains.</title>
        <authorList>
            <person name="Klenk H.-P."/>
        </authorList>
    </citation>
    <scope>NUCLEOTIDE SEQUENCE [LARGE SCALE GENOMIC DNA]</scope>
    <source>
        <strain evidence="2 3">DSM 45790</strain>
    </source>
</reference>
<sequence>MTPSRIPPAATAAGIPGAARQPATATPGTTWD</sequence>
<protein>
    <submittedName>
        <fullName evidence="2">Uncharacterized protein</fullName>
    </submittedName>
</protein>
<keyword evidence="3" id="KW-1185">Reference proteome</keyword>
<name>A0A7W8ZA27_9ACTN</name>
<feature type="compositionally biased region" description="Low complexity" evidence="1">
    <location>
        <begin position="7"/>
        <end position="19"/>
    </location>
</feature>
<feature type="region of interest" description="Disordered" evidence="1">
    <location>
        <begin position="1"/>
        <end position="32"/>
    </location>
</feature>
<proteinExistence type="predicted"/>
<dbReference type="EMBL" id="JACHBR010000002">
    <property type="protein sequence ID" value="MBB5630267.1"/>
    <property type="molecule type" value="Genomic_DNA"/>
</dbReference>
<organism evidence="2 3">
    <name type="scientific">Sphaerisporangium krabiense</name>
    <dbReference type="NCBI Taxonomy" id="763782"/>
    <lineage>
        <taxon>Bacteria</taxon>
        <taxon>Bacillati</taxon>
        <taxon>Actinomycetota</taxon>
        <taxon>Actinomycetes</taxon>
        <taxon>Streptosporangiales</taxon>
        <taxon>Streptosporangiaceae</taxon>
        <taxon>Sphaerisporangium</taxon>
    </lineage>
</organism>
<accession>A0A7W8ZA27</accession>
<dbReference type="AlphaFoldDB" id="A0A7W8ZA27"/>
<dbReference type="Proteomes" id="UP000588112">
    <property type="component" value="Unassembled WGS sequence"/>
</dbReference>
<gene>
    <name evidence="2" type="ORF">BJ981_006031</name>
</gene>
<evidence type="ECO:0000313" key="3">
    <source>
        <dbReference type="Proteomes" id="UP000588112"/>
    </source>
</evidence>
<comment type="caution">
    <text evidence="2">The sequence shown here is derived from an EMBL/GenBank/DDBJ whole genome shotgun (WGS) entry which is preliminary data.</text>
</comment>